<evidence type="ECO:0000313" key="2">
    <source>
        <dbReference type="Proteomes" id="UP001146351"/>
    </source>
</evidence>
<proteinExistence type="predicted"/>
<dbReference type="AlphaFoldDB" id="A0A9W9M084"/>
<dbReference type="SUPFAM" id="SSF53474">
    <property type="entry name" value="alpha/beta-Hydrolases"/>
    <property type="match status" value="1"/>
</dbReference>
<dbReference type="Proteomes" id="UP001146351">
    <property type="component" value="Unassembled WGS sequence"/>
</dbReference>
<dbReference type="GO" id="GO:0017000">
    <property type="term" value="P:antibiotic biosynthetic process"/>
    <property type="evidence" value="ECO:0007669"/>
    <property type="project" value="UniProtKB-ARBA"/>
</dbReference>
<protein>
    <submittedName>
        <fullName evidence="1">Uncharacterized protein</fullName>
    </submittedName>
</protein>
<evidence type="ECO:0000313" key="1">
    <source>
        <dbReference type="EMBL" id="KAJ5184240.1"/>
    </source>
</evidence>
<reference evidence="1" key="1">
    <citation type="submission" date="2022-11" db="EMBL/GenBank/DDBJ databases">
        <authorList>
            <person name="Petersen C."/>
        </authorList>
    </citation>
    <scope>NUCLEOTIDE SEQUENCE</scope>
    <source>
        <strain evidence="1">IBT 21917</strain>
    </source>
</reference>
<name>A0A9W9M084_9EURO</name>
<sequence>MSTSSLEDLDPSVAQILGYLGNTPAWTCGADHRFCYFLYVPKNYYRLDRLDLLVLMHQSRRNASEIRQPFVSFAEENSCLILAPLFPIAPDDPRDSAGYKLLQGADVRYDHIVLTMIDEVRARYTRVQVDRFFLFGFSGGAQFAHRFAYLHPQRLKALACGAPGSQTFPDTTRPWPEGVKDLEQVFGRQIAWQQLSKVPTMFIVGDADTDTRYATARGRALDPSIENGRLGATTCLEESWRAQGARCHLHVVPGVSHQEHELLRPVADFFIKCMG</sequence>
<dbReference type="GO" id="GO:0072330">
    <property type="term" value="P:monocarboxylic acid biosynthetic process"/>
    <property type="evidence" value="ECO:0007669"/>
    <property type="project" value="UniProtKB-ARBA"/>
</dbReference>
<dbReference type="InterPro" id="IPR029058">
    <property type="entry name" value="AB_hydrolase_fold"/>
</dbReference>
<dbReference type="EMBL" id="JAPQKO010000001">
    <property type="protein sequence ID" value="KAJ5184240.1"/>
    <property type="molecule type" value="Genomic_DNA"/>
</dbReference>
<gene>
    <name evidence="1" type="ORF">N7492_001856</name>
</gene>
<organism evidence="1 2">
    <name type="scientific">Penicillium capsulatum</name>
    <dbReference type="NCBI Taxonomy" id="69766"/>
    <lineage>
        <taxon>Eukaryota</taxon>
        <taxon>Fungi</taxon>
        <taxon>Dikarya</taxon>
        <taxon>Ascomycota</taxon>
        <taxon>Pezizomycotina</taxon>
        <taxon>Eurotiomycetes</taxon>
        <taxon>Eurotiomycetidae</taxon>
        <taxon>Eurotiales</taxon>
        <taxon>Aspergillaceae</taxon>
        <taxon>Penicillium</taxon>
    </lineage>
</organism>
<comment type="caution">
    <text evidence="1">The sequence shown here is derived from an EMBL/GenBank/DDBJ whole genome shotgun (WGS) entry which is preliminary data.</text>
</comment>
<keyword evidence="2" id="KW-1185">Reference proteome</keyword>
<dbReference type="Gene3D" id="3.40.50.1820">
    <property type="entry name" value="alpha/beta hydrolase"/>
    <property type="match status" value="1"/>
</dbReference>
<accession>A0A9W9M084</accession>
<dbReference type="OrthoDB" id="2334691at2759"/>
<reference evidence="1" key="2">
    <citation type="journal article" date="2023" name="IMA Fungus">
        <title>Comparative genomic study of the Penicillium genus elucidates a diverse pangenome and 15 lateral gene transfer events.</title>
        <authorList>
            <person name="Petersen C."/>
            <person name="Sorensen T."/>
            <person name="Nielsen M.R."/>
            <person name="Sondergaard T.E."/>
            <person name="Sorensen J.L."/>
            <person name="Fitzpatrick D.A."/>
            <person name="Frisvad J.C."/>
            <person name="Nielsen K.L."/>
        </authorList>
    </citation>
    <scope>NUCLEOTIDE SEQUENCE</scope>
    <source>
        <strain evidence="1">IBT 21917</strain>
    </source>
</reference>